<evidence type="ECO:0000256" key="3">
    <source>
        <dbReference type="ARBA" id="ARBA00021907"/>
    </source>
</evidence>
<evidence type="ECO:0000256" key="5">
    <source>
        <dbReference type="ARBA" id="ARBA00022618"/>
    </source>
</evidence>
<evidence type="ECO:0000256" key="2">
    <source>
        <dbReference type="ARBA" id="ARBA00007379"/>
    </source>
</evidence>
<evidence type="ECO:0000313" key="14">
    <source>
        <dbReference type="EMBL" id="AJO23960.1"/>
    </source>
</evidence>
<dbReference type="AlphaFoldDB" id="A0A0C5CED4"/>
<dbReference type="PATRIC" id="fig|1398.18.peg.3127"/>
<dbReference type="Proteomes" id="UP000032024">
    <property type="component" value="Chromosome"/>
</dbReference>
<dbReference type="Proteomes" id="UP000070376">
    <property type="component" value="Unassembled WGS sequence"/>
</dbReference>
<feature type="domain" description="ABC3 transporter permease C-terminal" evidence="12">
    <location>
        <begin position="172"/>
        <end position="287"/>
    </location>
</feature>
<keyword evidence="7 11" id="KW-1133">Transmembrane helix</keyword>
<comment type="subcellular location">
    <subcellularLocation>
        <location evidence="1">Cell membrane</location>
        <topology evidence="1">Multi-pass membrane protein</topology>
    </subcellularLocation>
</comment>
<evidence type="ECO:0000259" key="12">
    <source>
        <dbReference type="Pfam" id="PF02687"/>
    </source>
</evidence>
<dbReference type="PANTHER" id="PTHR47755">
    <property type="entry name" value="CELL DIVISION PROTEIN FTSX"/>
    <property type="match status" value="1"/>
</dbReference>
<organism evidence="15 17">
    <name type="scientific">Heyndrickxia coagulans</name>
    <name type="common">Weizmannia coagulans</name>
    <dbReference type="NCBI Taxonomy" id="1398"/>
    <lineage>
        <taxon>Bacteria</taxon>
        <taxon>Bacillati</taxon>
        <taxon>Bacillota</taxon>
        <taxon>Bacilli</taxon>
        <taxon>Bacillales</taxon>
        <taxon>Bacillaceae</taxon>
        <taxon>Heyndrickxia</taxon>
    </lineage>
</organism>
<evidence type="ECO:0000256" key="1">
    <source>
        <dbReference type="ARBA" id="ARBA00004651"/>
    </source>
</evidence>
<sequence length="294" mass="33442">MKINTLKRHFRESFKSLGRNGWMMFASASAVTITLLLVGVFFVIILNMNKFASDIENDVEIRVHIDLAAKAADREKLESEIESLNAVNSVKFSSKQQELKELIKRMGDDFKLFQQDNPLYDVFIVKTKQPTDTPKVAAQIQKMDHVESVIYGKGKVEKLFHVLSICRNVGLVLIIALLLTAMFLISNTIKITIFARRKEIEIMKLVGATNWFIRWPFLLEGLWLGILGSILPIVLISFGYYSVYKIVEPKLQNNIIHMLDISPFIYGVDGLLLVLGVCIGIWGSSMSIRRYLKV</sequence>
<name>A0A0C5CED4_HEYCO</name>
<feature type="domain" description="FtsX extracellular" evidence="13">
    <location>
        <begin position="59"/>
        <end position="149"/>
    </location>
</feature>
<dbReference type="InterPro" id="IPR040690">
    <property type="entry name" value="FtsX_ECD"/>
</dbReference>
<dbReference type="InterPro" id="IPR003838">
    <property type="entry name" value="ABC3_permease_C"/>
</dbReference>
<dbReference type="Pfam" id="PF18075">
    <property type="entry name" value="FtsX_ECD"/>
    <property type="match status" value="1"/>
</dbReference>
<evidence type="ECO:0000313" key="17">
    <source>
        <dbReference type="Proteomes" id="UP000070376"/>
    </source>
</evidence>
<feature type="transmembrane region" description="Helical" evidence="11">
    <location>
        <begin position="264"/>
        <end position="283"/>
    </location>
</feature>
<proteinExistence type="inferred from homology"/>
<evidence type="ECO:0000259" key="13">
    <source>
        <dbReference type="Pfam" id="PF18075"/>
    </source>
</evidence>
<evidence type="ECO:0000313" key="16">
    <source>
        <dbReference type="Proteomes" id="UP000032024"/>
    </source>
</evidence>
<dbReference type="EMBL" id="CP010525">
    <property type="protein sequence ID" value="AJO23960.1"/>
    <property type="molecule type" value="Genomic_DNA"/>
</dbReference>
<reference evidence="15" key="3">
    <citation type="submission" date="2016-01" db="EMBL/GenBank/DDBJ databases">
        <authorList>
            <person name="Oliw E.H."/>
        </authorList>
    </citation>
    <scope>NUCLEOTIDE SEQUENCE [LARGE SCALE GENOMIC DNA]</scope>
    <source>
        <strain evidence="15">GED7749B</strain>
    </source>
</reference>
<keyword evidence="4 10" id="KW-1003">Cell membrane</keyword>
<evidence type="ECO:0000313" key="15">
    <source>
        <dbReference type="EMBL" id="KWZ82985.1"/>
    </source>
</evidence>
<dbReference type="PIRSF" id="PIRSF003097">
    <property type="entry name" value="FtsX"/>
    <property type="match status" value="1"/>
</dbReference>
<keyword evidence="6 11" id="KW-0812">Transmembrane</keyword>
<feature type="transmembrane region" description="Helical" evidence="11">
    <location>
        <begin position="21"/>
        <end position="46"/>
    </location>
</feature>
<keyword evidence="16" id="KW-1185">Reference proteome</keyword>
<comment type="similarity">
    <text evidence="2 10">Belongs to the ABC-4 integral membrane protein family. FtsX subfamily.</text>
</comment>
<accession>A0A0C5CED4</accession>
<keyword evidence="5 10" id="KW-0132">Cell division</keyword>
<dbReference type="EMBL" id="LRPN01000047">
    <property type="protein sequence ID" value="KWZ82985.1"/>
    <property type="molecule type" value="Genomic_DNA"/>
</dbReference>
<dbReference type="GO" id="GO:0051301">
    <property type="term" value="P:cell division"/>
    <property type="evidence" value="ECO:0007669"/>
    <property type="project" value="UniProtKB-KW"/>
</dbReference>
<reference evidence="16" key="2">
    <citation type="submission" date="2015-01" db="EMBL/GenBank/DDBJ databases">
        <title>Comparative genome analysis of Bacillus coagulans HM-08, Clostridium butyricum HM-68, Bacillus subtilis HM-66 and Bacillus paralicheniformis BL-09.</title>
        <authorList>
            <person name="Zhang H."/>
        </authorList>
    </citation>
    <scope>NUCLEOTIDE SEQUENCE [LARGE SCALE GENOMIC DNA]</scope>
    <source>
        <strain evidence="16">HM-08</strain>
    </source>
</reference>
<dbReference type="Pfam" id="PF02687">
    <property type="entry name" value="FtsX"/>
    <property type="match status" value="1"/>
</dbReference>
<keyword evidence="9 10" id="KW-0131">Cell cycle</keyword>
<dbReference type="InterPro" id="IPR058204">
    <property type="entry name" value="FtsX_firmicutes-type"/>
</dbReference>
<reference evidence="17" key="4">
    <citation type="submission" date="2016-01" db="EMBL/GenBank/DDBJ databases">
        <authorList>
            <person name="Mitreva M."/>
            <person name="Pepin K.H."/>
            <person name="Mihindukulasuriya K.A."/>
            <person name="Fulton R."/>
            <person name="Fronick C."/>
            <person name="O'Laughlin M."/>
            <person name="Miner T."/>
            <person name="Herter B."/>
            <person name="Rosa B.A."/>
            <person name="Cordes M."/>
            <person name="Tomlinson C."/>
            <person name="Wollam A."/>
            <person name="Palsikar V.B."/>
            <person name="Mardis E.R."/>
            <person name="Wilson R.K."/>
        </authorList>
    </citation>
    <scope>NUCLEOTIDE SEQUENCE [LARGE SCALE GENOMIC DNA]</scope>
    <source>
        <strain evidence="17">GED7749B</strain>
    </source>
</reference>
<dbReference type="Gene3D" id="3.30.70.3040">
    <property type="match status" value="1"/>
</dbReference>
<evidence type="ECO:0000256" key="9">
    <source>
        <dbReference type="ARBA" id="ARBA00023306"/>
    </source>
</evidence>
<evidence type="ECO:0000256" key="8">
    <source>
        <dbReference type="ARBA" id="ARBA00023136"/>
    </source>
</evidence>
<feature type="transmembrane region" description="Helical" evidence="11">
    <location>
        <begin position="222"/>
        <end position="244"/>
    </location>
</feature>
<comment type="function">
    <text evidence="10">Part of the ABC transporter FtsEX involved in asymmetric cellular division facilitating the initiation of sporulation.</text>
</comment>
<evidence type="ECO:0000256" key="6">
    <source>
        <dbReference type="ARBA" id="ARBA00022692"/>
    </source>
</evidence>
<dbReference type="NCBIfam" id="NF038347">
    <property type="entry name" value="FtsX_Gpos"/>
    <property type="match status" value="1"/>
</dbReference>
<feature type="transmembrane region" description="Helical" evidence="11">
    <location>
        <begin position="169"/>
        <end position="189"/>
    </location>
</feature>
<dbReference type="InterPro" id="IPR004513">
    <property type="entry name" value="FtsX"/>
</dbReference>
<gene>
    <name evidence="15" type="ORF">HMPREF3213_01470</name>
    <name evidence="14" type="ORF">SB48_HM08orf05063</name>
</gene>
<evidence type="ECO:0000256" key="7">
    <source>
        <dbReference type="ARBA" id="ARBA00022989"/>
    </source>
</evidence>
<keyword evidence="8 10" id="KW-0472">Membrane</keyword>
<dbReference type="PANTHER" id="PTHR47755:SF1">
    <property type="entry name" value="CELL DIVISION PROTEIN FTSX"/>
    <property type="match status" value="1"/>
</dbReference>
<dbReference type="GO" id="GO:0005886">
    <property type="term" value="C:plasma membrane"/>
    <property type="evidence" value="ECO:0007669"/>
    <property type="project" value="UniProtKB-SubCell"/>
</dbReference>
<evidence type="ECO:0000256" key="10">
    <source>
        <dbReference type="PIRNR" id="PIRNR003097"/>
    </source>
</evidence>
<protein>
    <recommendedName>
        <fullName evidence="3 10">Cell division protein FtsX</fullName>
    </recommendedName>
</protein>
<evidence type="ECO:0000256" key="11">
    <source>
        <dbReference type="SAM" id="Phobius"/>
    </source>
</evidence>
<dbReference type="STRING" id="1398.AB434_2157"/>
<dbReference type="GeneID" id="93260594"/>
<evidence type="ECO:0000256" key="4">
    <source>
        <dbReference type="ARBA" id="ARBA00022475"/>
    </source>
</evidence>
<reference evidence="14" key="1">
    <citation type="submission" date="2015-01" db="EMBL/GenBank/DDBJ databases">
        <title>Comparative genome analysis of Bacillus coagulans HM-08, Clostridium butyricum HM-68, Bacillus subtilis HM-66 and Bacillus licheniformis BL-09.</title>
        <authorList>
            <person name="Zhang H."/>
        </authorList>
    </citation>
    <scope>NUCLEOTIDE SEQUENCE [LARGE SCALE GENOMIC DNA]</scope>
    <source>
        <strain evidence="14">HM-08</strain>
    </source>
</reference>
<dbReference type="RefSeq" id="WP_014095867.1">
    <property type="nucleotide sequence ID" value="NZ_CP010525.1"/>
</dbReference>